<gene>
    <name evidence="3" type="primary">hsdS</name>
    <name evidence="3" type="ORF">NCTC10660_02194</name>
</gene>
<dbReference type="Gene3D" id="3.90.220.20">
    <property type="entry name" value="DNA methylase specificity domains"/>
    <property type="match status" value="1"/>
</dbReference>
<dbReference type="InterPro" id="IPR044946">
    <property type="entry name" value="Restrct_endonuc_typeI_TRD_sf"/>
</dbReference>
<dbReference type="REBASE" id="406197">
    <property type="entry name" value="S.Nel10660ORF2195P"/>
</dbReference>
<dbReference type="GO" id="GO:0009307">
    <property type="term" value="P:DNA restriction-modification system"/>
    <property type="evidence" value="ECO:0007669"/>
    <property type="project" value="UniProtKB-KW"/>
</dbReference>
<dbReference type="AlphaFoldDB" id="A0A378U0I2"/>
<evidence type="ECO:0000313" key="3">
    <source>
        <dbReference type="EMBL" id="STZ68667.1"/>
    </source>
</evidence>
<dbReference type="GO" id="GO:0003677">
    <property type="term" value="F:DNA binding"/>
    <property type="evidence" value="ECO:0007669"/>
    <property type="project" value="UniProtKB-KW"/>
</dbReference>
<dbReference type="PANTHER" id="PTHR43140">
    <property type="entry name" value="TYPE-1 RESTRICTION ENZYME ECOKI SPECIFICITY PROTEIN"/>
    <property type="match status" value="1"/>
</dbReference>
<protein>
    <submittedName>
        <fullName evidence="3">Type I restriction enzyme EcoKI specificity protein</fullName>
    </submittedName>
</protein>
<dbReference type="Proteomes" id="UP000254927">
    <property type="component" value="Unassembled WGS sequence"/>
</dbReference>
<name>A0A378U0I2_NEIEL</name>
<evidence type="ECO:0000313" key="4">
    <source>
        <dbReference type="Proteomes" id="UP000254927"/>
    </source>
</evidence>
<accession>A0A378U0I2</accession>
<reference evidence="3 4" key="1">
    <citation type="submission" date="2018-06" db="EMBL/GenBank/DDBJ databases">
        <authorList>
            <consortium name="Pathogen Informatics"/>
            <person name="Doyle S."/>
        </authorList>
    </citation>
    <scope>NUCLEOTIDE SEQUENCE [LARGE SCALE GENOMIC DNA]</scope>
    <source>
        <strain evidence="3 4">NCTC10660</strain>
    </source>
</reference>
<evidence type="ECO:0000256" key="1">
    <source>
        <dbReference type="ARBA" id="ARBA00022747"/>
    </source>
</evidence>
<keyword evidence="2" id="KW-0238">DNA-binding</keyword>
<sequence length="169" mass="19231">MGKGGTQQNISQTVLKGVPFFYPTSKETQQAIVNKIESLFDEIDEGIGRLKTAAQQIQQYRQSLLKNAFNGELTKKWRSKHADTLPSENELLAQIQTTREQHHAQQLADWQTAVSQWEQNGKEGKKPSKPKAPTQAVKFEENFADLPNGWGGSEIRKYCRYWFGNVCKC</sequence>
<proteinExistence type="predicted"/>
<evidence type="ECO:0000256" key="2">
    <source>
        <dbReference type="ARBA" id="ARBA00023125"/>
    </source>
</evidence>
<keyword evidence="1" id="KW-0680">Restriction system</keyword>
<dbReference type="SUPFAM" id="SSF116734">
    <property type="entry name" value="DNA methylase specificity domain"/>
    <property type="match status" value="1"/>
</dbReference>
<organism evidence="3 4">
    <name type="scientific">Neisseria elongata</name>
    <dbReference type="NCBI Taxonomy" id="495"/>
    <lineage>
        <taxon>Bacteria</taxon>
        <taxon>Pseudomonadati</taxon>
        <taxon>Pseudomonadota</taxon>
        <taxon>Betaproteobacteria</taxon>
        <taxon>Neisseriales</taxon>
        <taxon>Neisseriaceae</taxon>
        <taxon>Neisseria</taxon>
    </lineage>
</organism>
<dbReference type="InterPro" id="IPR051212">
    <property type="entry name" value="Type-I_RE_S_subunit"/>
</dbReference>
<dbReference type="PANTHER" id="PTHR43140:SF1">
    <property type="entry name" value="TYPE I RESTRICTION ENZYME ECOKI SPECIFICITY SUBUNIT"/>
    <property type="match status" value="1"/>
</dbReference>
<dbReference type="EMBL" id="UGQW01000002">
    <property type="protein sequence ID" value="STZ68667.1"/>
    <property type="molecule type" value="Genomic_DNA"/>
</dbReference>